<name>A0ABD3HB10_9MARC</name>
<protein>
    <submittedName>
        <fullName evidence="1">Uncharacterized protein</fullName>
    </submittedName>
</protein>
<dbReference type="AlphaFoldDB" id="A0ABD3HB10"/>
<keyword evidence="2" id="KW-1185">Reference proteome</keyword>
<evidence type="ECO:0000313" key="2">
    <source>
        <dbReference type="Proteomes" id="UP001633002"/>
    </source>
</evidence>
<dbReference type="EMBL" id="JBJQOH010000004">
    <property type="protein sequence ID" value="KAL3687787.1"/>
    <property type="molecule type" value="Genomic_DNA"/>
</dbReference>
<sequence length="157" mass="18128">MFTPLGKDNQGVSMGVRRVAEELERDVDVYVIDTFERRFAINQEREQADIRESRDRFAAVLPDNLRIVAPDFITPQCMLIAGWRIYLRNEQGVVIACHPTEILSTPRNFGGPATGDICIQILLKWEEISFQLCRYRSGLWEEITNVKKTWSLSFYGV</sequence>
<dbReference type="Proteomes" id="UP001633002">
    <property type="component" value="Unassembled WGS sequence"/>
</dbReference>
<proteinExistence type="predicted"/>
<evidence type="ECO:0000313" key="1">
    <source>
        <dbReference type="EMBL" id="KAL3687787.1"/>
    </source>
</evidence>
<organism evidence="1 2">
    <name type="scientific">Riccia sorocarpa</name>
    <dbReference type="NCBI Taxonomy" id="122646"/>
    <lineage>
        <taxon>Eukaryota</taxon>
        <taxon>Viridiplantae</taxon>
        <taxon>Streptophyta</taxon>
        <taxon>Embryophyta</taxon>
        <taxon>Marchantiophyta</taxon>
        <taxon>Marchantiopsida</taxon>
        <taxon>Marchantiidae</taxon>
        <taxon>Marchantiales</taxon>
        <taxon>Ricciaceae</taxon>
        <taxon>Riccia</taxon>
    </lineage>
</organism>
<comment type="caution">
    <text evidence="1">The sequence shown here is derived from an EMBL/GenBank/DDBJ whole genome shotgun (WGS) entry which is preliminary data.</text>
</comment>
<accession>A0ABD3HB10</accession>
<reference evidence="1 2" key="1">
    <citation type="submission" date="2024-09" db="EMBL/GenBank/DDBJ databases">
        <title>Chromosome-scale assembly of Riccia sorocarpa.</title>
        <authorList>
            <person name="Paukszto L."/>
        </authorList>
    </citation>
    <scope>NUCLEOTIDE SEQUENCE [LARGE SCALE GENOMIC DNA]</scope>
    <source>
        <strain evidence="1">LP-2024</strain>
        <tissue evidence="1">Aerial parts of the thallus</tissue>
    </source>
</reference>
<gene>
    <name evidence="1" type="ORF">R1sor_014096</name>
</gene>